<reference evidence="2 3" key="1">
    <citation type="journal article" date="1992" name="Int. J. Syst. Bacteriol.">
        <title>Sphingobacterium antarcticus sp. nov. a Psychrotrophic Bacterium from the Soils of Schirmacher Oasis, Antarctica.</title>
        <authorList>
            <person name="Shivaji S."/>
            <person name="Ray M.K."/>
            <person name="Rao N.S."/>
            <person name="Saiserr L."/>
            <person name="Jagannadham M.V."/>
            <person name="Kumar G.S."/>
            <person name="Reddy G."/>
            <person name="Bhargava P.M."/>
        </authorList>
    </citation>
    <scope>NUCLEOTIDE SEQUENCE [LARGE SCALE GENOMIC DNA]</scope>
    <source>
        <strain evidence="2 3">4BY</strain>
    </source>
</reference>
<organism evidence="2 3">
    <name type="scientific">Pedobacter antarcticus 4BY</name>
    <dbReference type="NCBI Taxonomy" id="1358423"/>
    <lineage>
        <taxon>Bacteria</taxon>
        <taxon>Pseudomonadati</taxon>
        <taxon>Bacteroidota</taxon>
        <taxon>Sphingobacteriia</taxon>
        <taxon>Sphingobacteriales</taxon>
        <taxon>Sphingobacteriaceae</taxon>
        <taxon>Pedobacter</taxon>
    </lineage>
</organism>
<sequence length="187" mass="22180">MCIALRHQFEEFIQLTDEEFEYVCSFFHATKFNKHSLIIQIGDVVDREYFVVKGLLKTFVTDENGKEHILQFAMENWWVSDYQALNTKERAGFNIECLEEVEILYFSLADKNKLCDEMPKIERFFRLKTTSGFLNLQKRVMVLIKNDALSRYKQLYEQYPTLFQRVPKSMIAAYLGVTRETLSRLSI</sequence>
<dbReference type="InterPro" id="IPR000595">
    <property type="entry name" value="cNMP-bd_dom"/>
</dbReference>
<evidence type="ECO:0000259" key="1">
    <source>
        <dbReference type="PROSITE" id="PS50042"/>
    </source>
</evidence>
<dbReference type="OrthoDB" id="1092431at2"/>
<feature type="domain" description="Cyclic nucleotide-binding" evidence="1">
    <location>
        <begin position="11"/>
        <end position="91"/>
    </location>
</feature>
<name>A0A081PJU2_9SPHI</name>
<dbReference type="EMBL" id="JNFF01000022">
    <property type="protein sequence ID" value="KEQ30965.1"/>
    <property type="molecule type" value="Genomic_DNA"/>
</dbReference>
<dbReference type="SUPFAM" id="SSF51206">
    <property type="entry name" value="cAMP-binding domain-like"/>
    <property type="match status" value="1"/>
</dbReference>
<dbReference type="eggNOG" id="COG0664">
    <property type="taxonomic scope" value="Bacteria"/>
</dbReference>
<dbReference type="InterPro" id="IPR014710">
    <property type="entry name" value="RmlC-like_jellyroll"/>
</dbReference>
<evidence type="ECO:0000313" key="3">
    <source>
        <dbReference type="Proteomes" id="UP000028007"/>
    </source>
</evidence>
<protein>
    <submittedName>
        <fullName evidence="2">Crp/Fnr family transcriptional regulator</fullName>
    </submittedName>
</protein>
<evidence type="ECO:0000313" key="2">
    <source>
        <dbReference type="EMBL" id="KEQ30965.1"/>
    </source>
</evidence>
<dbReference type="PROSITE" id="PS50042">
    <property type="entry name" value="CNMP_BINDING_3"/>
    <property type="match status" value="1"/>
</dbReference>
<dbReference type="AlphaFoldDB" id="A0A081PJU2"/>
<gene>
    <name evidence="2" type="ORF">N180_08775</name>
</gene>
<dbReference type="InterPro" id="IPR018490">
    <property type="entry name" value="cNMP-bd_dom_sf"/>
</dbReference>
<dbReference type="Proteomes" id="UP000028007">
    <property type="component" value="Unassembled WGS sequence"/>
</dbReference>
<dbReference type="Gene3D" id="2.60.120.10">
    <property type="entry name" value="Jelly Rolls"/>
    <property type="match status" value="1"/>
</dbReference>
<dbReference type="RefSeq" id="WP_037438638.1">
    <property type="nucleotide sequence ID" value="NZ_JNFF01000022.1"/>
</dbReference>
<proteinExistence type="predicted"/>
<dbReference type="CDD" id="cd00038">
    <property type="entry name" value="CAP_ED"/>
    <property type="match status" value="1"/>
</dbReference>
<dbReference type="Pfam" id="PF00027">
    <property type="entry name" value="cNMP_binding"/>
    <property type="match status" value="1"/>
</dbReference>
<accession>A0A081PJU2</accession>
<comment type="caution">
    <text evidence="2">The sequence shown here is derived from an EMBL/GenBank/DDBJ whole genome shotgun (WGS) entry which is preliminary data.</text>
</comment>
<keyword evidence="3" id="KW-1185">Reference proteome</keyword>